<protein>
    <submittedName>
        <fullName evidence="1">Uncharacterized protein</fullName>
    </submittedName>
</protein>
<evidence type="ECO:0000313" key="2">
    <source>
        <dbReference type="Proteomes" id="UP000054653"/>
    </source>
</evidence>
<dbReference type="AlphaFoldDB" id="A0A0V1CIX5"/>
<name>A0A0V1CIX5_TRIBR</name>
<comment type="caution">
    <text evidence="1">The sequence shown here is derived from an EMBL/GenBank/DDBJ whole genome shotgun (WGS) entry which is preliminary data.</text>
</comment>
<dbReference type="EMBL" id="JYDI01000182">
    <property type="protein sequence ID" value="KRY49226.1"/>
    <property type="molecule type" value="Genomic_DNA"/>
</dbReference>
<evidence type="ECO:0000313" key="1">
    <source>
        <dbReference type="EMBL" id="KRY49226.1"/>
    </source>
</evidence>
<reference evidence="1 2" key="1">
    <citation type="submission" date="2015-01" db="EMBL/GenBank/DDBJ databases">
        <title>Evolution of Trichinella species and genotypes.</title>
        <authorList>
            <person name="Korhonen P.K."/>
            <person name="Edoardo P."/>
            <person name="Giuseppe L.R."/>
            <person name="Gasser R.B."/>
        </authorList>
    </citation>
    <scope>NUCLEOTIDE SEQUENCE [LARGE SCALE GENOMIC DNA]</scope>
    <source>
        <strain evidence="1">ISS120</strain>
    </source>
</reference>
<proteinExistence type="predicted"/>
<sequence>MEDEKLSSCHYRLIKISSNSSIVMYSVAFNKHAIDNIKPLQDKETRQLQCCQSTARKNKMGMHKGVSKQDGNADNAIFLKKLTAVE</sequence>
<accession>A0A0V1CIX5</accession>
<keyword evidence="2" id="KW-1185">Reference proteome</keyword>
<organism evidence="1 2">
    <name type="scientific">Trichinella britovi</name>
    <name type="common">Parasitic roundworm</name>
    <dbReference type="NCBI Taxonomy" id="45882"/>
    <lineage>
        <taxon>Eukaryota</taxon>
        <taxon>Metazoa</taxon>
        <taxon>Ecdysozoa</taxon>
        <taxon>Nematoda</taxon>
        <taxon>Enoplea</taxon>
        <taxon>Dorylaimia</taxon>
        <taxon>Trichinellida</taxon>
        <taxon>Trichinellidae</taxon>
        <taxon>Trichinella</taxon>
    </lineage>
</organism>
<gene>
    <name evidence="1" type="ORF">T03_15205</name>
</gene>
<dbReference type="Proteomes" id="UP000054653">
    <property type="component" value="Unassembled WGS sequence"/>
</dbReference>